<evidence type="ECO:0000256" key="1">
    <source>
        <dbReference type="SAM" id="MobiDB-lite"/>
    </source>
</evidence>
<evidence type="ECO:0000313" key="3">
    <source>
        <dbReference type="Proteomes" id="UP000239239"/>
    </source>
</evidence>
<gene>
    <name evidence="2" type="ORF">C3928_11115</name>
</gene>
<dbReference type="GO" id="GO:0000160">
    <property type="term" value="P:phosphorelay signal transduction system"/>
    <property type="evidence" value="ECO:0007669"/>
    <property type="project" value="InterPro"/>
</dbReference>
<protein>
    <submittedName>
        <fullName evidence="2">Hpt domain-containing protein</fullName>
    </submittedName>
</protein>
<dbReference type="Proteomes" id="UP000239239">
    <property type="component" value="Unassembled WGS sequence"/>
</dbReference>
<comment type="caution">
    <text evidence="2">The sequence shown here is derived from an EMBL/GenBank/DDBJ whole genome shotgun (WGS) entry which is preliminary data.</text>
</comment>
<name>A0A2S6EWQ6_LEGPN</name>
<feature type="region of interest" description="Disordered" evidence="1">
    <location>
        <begin position="1"/>
        <end position="25"/>
    </location>
</feature>
<evidence type="ECO:0000313" key="2">
    <source>
        <dbReference type="EMBL" id="PPK29618.1"/>
    </source>
</evidence>
<dbReference type="CDD" id="cd00088">
    <property type="entry name" value="HPT"/>
    <property type="match status" value="1"/>
</dbReference>
<dbReference type="RefSeq" id="WP_027227224.1">
    <property type="nucleotide sequence ID" value="NZ_CP017601.1"/>
</dbReference>
<proteinExistence type="predicted"/>
<organism evidence="2 3">
    <name type="scientific">Legionella pneumophila</name>
    <dbReference type="NCBI Taxonomy" id="446"/>
    <lineage>
        <taxon>Bacteria</taxon>
        <taxon>Pseudomonadati</taxon>
        <taxon>Pseudomonadota</taxon>
        <taxon>Gammaproteobacteria</taxon>
        <taxon>Legionellales</taxon>
        <taxon>Legionellaceae</taxon>
        <taxon>Legionella</taxon>
    </lineage>
</organism>
<dbReference type="EMBL" id="PQWY01000016">
    <property type="protein sequence ID" value="PPK29618.1"/>
    <property type="molecule type" value="Genomic_DNA"/>
</dbReference>
<dbReference type="Pfam" id="PF01627">
    <property type="entry name" value="Hpt"/>
    <property type="match status" value="1"/>
</dbReference>
<sequence>MTSSTSGKNNQQKYPLPTYSSDSPPRREDLFNLSSYPVLDVQEAIKFTLTEENLAEMLHTMLNHSLPDEVAEMKKFHDFGDWGKTQDIAHKIKGGCVYVGTVQMKMACQYFERYWKSGDTDLLEALYQQILNTIEENVHYIRKWLDKRK</sequence>
<dbReference type="InterPro" id="IPR008207">
    <property type="entry name" value="Sig_transdc_His_kin_Hpt_dom"/>
</dbReference>
<dbReference type="InterPro" id="IPR036641">
    <property type="entry name" value="HPT_dom_sf"/>
</dbReference>
<accession>A0A2S6EWQ6</accession>
<dbReference type="AlphaFoldDB" id="A0A2S6EWQ6"/>
<dbReference type="SUPFAM" id="SSF47226">
    <property type="entry name" value="Histidine-containing phosphotransfer domain, HPT domain"/>
    <property type="match status" value="1"/>
</dbReference>
<feature type="compositionally biased region" description="Polar residues" evidence="1">
    <location>
        <begin position="1"/>
        <end position="23"/>
    </location>
</feature>
<dbReference type="OrthoDB" id="5634458at2"/>
<dbReference type="PROSITE" id="PS50894">
    <property type="entry name" value="HPT"/>
    <property type="match status" value="1"/>
</dbReference>
<reference evidence="2 3" key="1">
    <citation type="submission" date="2018-02" db="EMBL/GenBank/DDBJ databases">
        <title>Draft genome sequences of four Legionella pneumophila clinical strains isolated in Ontario.</title>
        <authorList>
            <person name="Fortuna A."/>
            <person name="Ramnarine R."/>
            <person name="Li A."/>
            <person name="Frantz C."/>
            <person name="Mallo G."/>
        </authorList>
    </citation>
    <scope>NUCLEOTIDE SEQUENCE [LARGE SCALE GENOMIC DNA]</scope>
    <source>
        <strain evidence="2 3">LG61</strain>
    </source>
</reference>
<dbReference type="GO" id="GO:0004672">
    <property type="term" value="F:protein kinase activity"/>
    <property type="evidence" value="ECO:0007669"/>
    <property type="project" value="UniProtKB-ARBA"/>
</dbReference>
<dbReference type="Gene3D" id="1.20.120.160">
    <property type="entry name" value="HPT domain"/>
    <property type="match status" value="1"/>
</dbReference>